<keyword evidence="2" id="KW-0479">Metal-binding</keyword>
<dbReference type="SUPFAM" id="SSF100950">
    <property type="entry name" value="NagB/RpiA/CoA transferase-like"/>
    <property type="match status" value="1"/>
</dbReference>
<dbReference type="PANTHER" id="PTHR47153:SF2">
    <property type="entry name" value="LACTATE UTILIZATION PROTEIN B"/>
    <property type="match status" value="1"/>
</dbReference>
<evidence type="ECO:0000256" key="3">
    <source>
        <dbReference type="ARBA" id="ARBA00022737"/>
    </source>
</evidence>
<keyword evidence="8" id="KW-1185">Reference proteome</keyword>
<dbReference type="AlphaFoldDB" id="A0ABD6DPN6"/>
<feature type="compositionally biased region" description="Basic and acidic residues" evidence="5">
    <location>
        <begin position="302"/>
        <end position="311"/>
    </location>
</feature>
<dbReference type="PANTHER" id="PTHR47153">
    <property type="entry name" value="LACTATE UTILIZATION PROTEIN B"/>
    <property type="match status" value="1"/>
</dbReference>
<feature type="domain" description="4Fe-4S ferredoxin-type" evidence="6">
    <location>
        <begin position="379"/>
        <end position="406"/>
    </location>
</feature>
<dbReference type="EMBL" id="JBHUDO010000003">
    <property type="protein sequence ID" value="MFD1647204.1"/>
    <property type="molecule type" value="Genomic_DNA"/>
</dbReference>
<dbReference type="PROSITE" id="PS51379">
    <property type="entry name" value="4FE4S_FER_2"/>
    <property type="match status" value="1"/>
</dbReference>
<evidence type="ECO:0000256" key="4">
    <source>
        <dbReference type="ARBA" id="ARBA00022982"/>
    </source>
</evidence>
<sequence length="743" mass="80497">MSSERKRKAAHIRHLLDTEGPLIGPKVSSKNRDRYDAAERFESWDSARDEARAIKEAAIADLPDLIERLRESVEENGGTVYVADDAADANRYVTELCAEQGAETLVKSKSMTTEELDLNDALAAAGVDTYETDLGEFVIQLADETPSHIVGPALHKSREQIADLLNDVFEPDEPLETAEEMTRFARDYLGERIREADVGVTGANFVFAESGSMALVTNEGNARKCAVTPDTHVAVTGIEKILPSVDDFGPFVDLISKAATGQDISRYVSLFTPPTASPTLDFESDEPIEFGDSTAASGATARTDDPNPDREFHLVLVDNGRTEMREDDQLRETLYCIRCGACSNSCANFQAVGGHGFGGETYSGGIATGWEAGVHGMDSAAEFNDLCTGCSRCVDACPVKIDIPWINTVVRDRLNRDADPDTFDHLVSGLTPDEEPSGLALDKRLFGNFERLAKLGSATAPVSNWLADAGPVRAGMERFAGVDRRRDLPKFQRETLVDWFDGRGPRVASDDAEREAVLYPDAYTNYVLVDRGKAAVRALEALDVRVHVPRVRSSGRAPLSQGMISTAEDHAHHVYAGLAEHIDAGRDVVVVEPSALAMFEREYGRLLTPKSADRLADASYEVMEYVYGLLENGGSPDALGSPPEAVAYHSHCQGRTLDLEPYTVAVLEACGATVRTSDVECCGMAGSFGYKETYYELSMDVGEELADQFADEPVVAASGTSCQEQLDAMLGGEVPHAVELIAP</sequence>
<evidence type="ECO:0000256" key="5">
    <source>
        <dbReference type="SAM" id="MobiDB-lite"/>
    </source>
</evidence>
<evidence type="ECO:0000259" key="6">
    <source>
        <dbReference type="PROSITE" id="PS51379"/>
    </source>
</evidence>
<dbReference type="GO" id="GO:0016491">
    <property type="term" value="F:oxidoreductase activity"/>
    <property type="evidence" value="ECO:0007669"/>
    <property type="project" value="UniProtKB-ARBA"/>
</dbReference>
<keyword evidence="4" id="KW-0249">Electron transport</keyword>
<dbReference type="InterPro" id="IPR009051">
    <property type="entry name" value="Helical_ferredxn"/>
</dbReference>
<evidence type="ECO:0000256" key="2">
    <source>
        <dbReference type="ARBA" id="ARBA00022485"/>
    </source>
</evidence>
<dbReference type="Pfam" id="PF02589">
    <property type="entry name" value="LUD_dom"/>
    <property type="match status" value="1"/>
</dbReference>
<organism evidence="7 8">
    <name type="scientific">Haloarchaeobius litoreus</name>
    <dbReference type="NCBI Taxonomy" id="755306"/>
    <lineage>
        <taxon>Archaea</taxon>
        <taxon>Methanobacteriati</taxon>
        <taxon>Methanobacteriota</taxon>
        <taxon>Stenosarchaea group</taxon>
        <taxon>Halobacteria</taxon>
        <taxon>Halobacteriales</taxon>
        <taxon>Halorubellaceae</taxon>
        <taxon>Haloarchaeobius</taxon>
    </lineage>
</organism>
<protein>
    <submittedName>
        <fullName evidence="7">LUD domain-containing protein</fullName>
    </submittedName>
</protein>
<dbReference type="Gene3D" id="1.10.1060.10">
    <property type="entry name" value="Alpha-helical ferredoxin"/>
    <property type="match status" value="1"/>
</dbReference>
<keyword evidence="3" id="KW-0677">Repeat</keyword>
<dbReference type="InterPro" id="IPR017896">
    <property type="entry name" value="4Fe4S_Fe-S-bd"/>
</dbReference>
<dbReference type="InterPro" id="IPR003741">
    <property type="entry name" value="LUD_dom"/>
</dbReference>
<keyword evidence="1" id="KW-0813">Transport</keyword>
<name>A0ABD6DPN6_9EURY</name>
<dbReference type="PROSITE" id="PS00198">
    <property type="entry name" value="4FE4S_FER_1"/>
    <property type="match status" value="1"/>
</dbReference>
<gene>
    <name evidence="7" type="ORF">ACFSBL_16055</name>
</gene>
<keyword evidence="2" id="KW-0411">Iron-sulfur</keyword>
<comment type="caution">
    <text evidence="7">The sequence shown here is derived from an EMBL/GenBank/DDBJ whole genome shotgun (WGS) entry which is preliminary data.</text>
</comment>
<dbReference type="Gene3D" id="3.40.50.10420">
    <property type="entry name" value="NagB/RpiA/CoA transferase-like"/>
    <property type="match status" value="1"/>
</dbReference>
<dbReference type="Proteomes" id="UP001597034">
    <property type="component" value="Unassembled WGS sequence"/>
</dbReference>
<dbReference type="InterPro" id="IPR024185">
    <property type="entry name" value="FTHF_cligase-like_sf"/>
</dbReference>
<dbReference type="RefSeq" id="WP_256400736.1">
    <property type="nucleotide sequence ID" value="NZ_JANHJR010000003.1"/>
</dbReference>
<evidence type="ECO:0000313" key="8">
    <source>
        <dbReference type="Proteomes" id="UP001597034"/>
    </source>
</evidence>
<dbReference type="InterPro" id="IPR037171">
    <property type="entry name" value="NagB/RpiA_transferase-like"/>
</dbReference>
<dbReference type="InterPro" id="IPR017900">
    <property type="entry name" value="4Fe4S_Fe_S_CS"/>
</dbReference>
<feature type="region of interest" description="Disordered" evidence="5">
    <location>
        <begin position="278"/>
        <end position="311"/>
    </location>
</feature>
<dbReference type="GO" id="GO:0051539">
    <property type="term" value="F:4 iron, 4 sulfur cluster binding"/>
    <property type="evidence" value="ECO:0007669"/>
    <property type="project" value="UniProtKB-KW"/>
</dbReference>
<dbReference type="InterPro" id="IPR004452">
    <property type="entry name" value="LutB/LldF"/>
</dbReference>
<dbReference type="Pfam" id="PF13183">
    <property type="entry name" value="Fer4_8"/>
    <property type="match status" value="1"/>
</dbReference>
<keyword evidence="2" id="KW-0408">Iron</keyword>
<evidence type="ECO:0000256" key="1">
    <source>
        <dbReference type="ARBA" id="ARBA00022448"/>
    </source>
</evidence>
<proteinExistence type="predicted"/>
<reference evidence="7 8" key="1">
    <citation type="journal article" date="2019" name="Int. J. Syst. Evol. Microbiol.">
        <title>The Global Catalogue of Microorganisms (GCM) 10K type strain sequencing project: providing services to taxonomists for standard genome sequencing and annotation.</title>
        <authorList>
            <consortium name="The Broad Institute Genomics Platform"/>
            <consortium name="The Broad Institute Genome Sequencing Center for Infectious Disease"/>
            <person name="Wu L."/>
            <person name="Ma J."/>
        </authorList>
    </citation>
    <scope>NUCLEOTIDE SEQUENCE [LARGE SCALE GENOMIC DNA]</scope>
    <source>
        <strain evidence="7 8">CGMCC 1.10390</strain>
    </source>
</reference>
<keyword evidence="2" id="KW-0004">4Fe-4S</keyword>
<accession>A0ABD6DPN6</accession>
<dbReference type="SUPFAM" id="SSF46548">
    <property type="entry name" value="alpha-helical ferredoxin"/>
    <property type="match status" value="1"/>
</dbReference>
<evidence type="ECO:0000313" key="7">
    <source>
        <dbReference type="EMBL" id="MFD1647204.1"/>
    </source>
</evidence>